<organism evidence="1 2">
    <name type="scientific">Spiromyces aspiralis</name>
    <dbReference type="NCBI Taxonomy" id="68401"/>
    <lineage>
        <taxon>Eukaryota</taxon>
        <taxon>Fungi</taxon>
        <taxon>Fungi incertae sedis</taxon>
        <taxon>Zoopagomycota</taxon>
        <taxon>Kickxellomycotina</taxon>
        <taxon>Kickxellomycetes</taxon>
        <taxon>Kickxellales</taxon>
        <taxon>Kickxellaceae</taxon>
        <taxon>Spiromyces</taxon>
    </lineage>
</organism>
<evidence type="ECO:0000313" key="1">
    <source>
        <dbReference type="EMBL" id="KAJ1678399.1"/>
    </source>
</evidence>
<dbReference type="Proteomes" id="UP001145114">
    <property type="component" value="Unassembled WGS sequence"/>
</dbReference>
<accession>A0ACC1HWY7</accession>
<feature type="non-terminal residue" evidence="1">
    <location>
        <position position="97"/>
    </location>
</feature>
<evidence type="ECO:0000313" key="2">
    <source>
        <dbReference type="Proteomes" id="UP001145114"/>
    </source>
</evidence>
<reference evidence="1" key="1">
    <citation type="submission" date="2022-06" db="EMBL/GenBank/DDBJ databases">
        <title>Phylogenomic reconstructions and comparative analyses of Kickxellomycotina fungi.</title>
        <authorList>
            <person name="Reynolds N.K."/>
            <person name="Stajich J.E."/>
            <person name="Barry K."/>
            <person name="Grigoriev I.V."/>
            <person name="Crous P."/>
            <person name="Smith M.E."/>
        </authorList>
    </citation>
    <scope>NUCLEOTIDE SEQUENCE</scope>
    <source>
        <strain evidence="1">RSA 2271</strain>
    </source>
</reference>
<name>A0ACC1HWY7_9FUNG</name>
<sequence length="97" mass="10809">MANKHCDEVKLWQQIRDTLSDKEGIDLDAILSKCSILHCDILTNNILVIWPESGCMRGMLIDFNCMVDTEGSEGDAQIEVIGMHPFMSVLNLEDSPG</sequence>
<proteinExistence type="predicted"/>
<comment type="caution">
    <text evidence="1">The sequence shown here is derived from an EMBL/GenBank/DDBJ whole genome shotgun (WGS) entry which is preliminary data.</text>
</comment>
<gene>
    <name evidence="1" type="ORF">EV182_004122</name>
</gene>
<keyword evidence="2" id="KW-1185">Reference proteome</keyword>
<dbReference type="EMBL" id="JAMZIH010001202">
    <property type="protein sequence ID" value="KAJ1678399.1"/>
    <property type="molecule type" value="Genomic_DNA"/>
</dbReference>
<protein>
    <submittedName>
        <fullName evidence="1">Uncharacterized protein</fullName>
    </submittedName>
</protein>